<dbReference type="EMBL" id="CP042806">
    <property type="protein sequence ID" value="QEE26929.1"/>
    <property type="molecule type" value="Genomic_DNA"/>
</dbReference>
<dbReference type="AlphaFoldDB" id="A0A5B9E567"/>
<organism evidence="1 2">
    <name type="scientific">Terriglobus albidus</name>
    <dbReference type="NCBI Taxonomy" id="1592106"/>
    <lineage>
        <taxon>Bacteria</taxon>
        <taxon>Pseudomonadati</taxon>
        <taxon>Acidobacteriota</taxon>
        <taxon>Terriglobia</taxon>
        <taxon>Terriglobales</taxon>
        <taxon>Acidobacteriaceae</taxon>
        <taxon>Terriglobus</taxon>
    </lineage>
</organism>
<sequence length="328" mass="36878">MKTPDVSYPIHTDRPSPFFCAFVIVSVLLSFMVKVQAQRVSARSIALKQQIASAEEQRAPEEKIGALWLQLANEYQNHLDLPSAEQAFAHAILLLRSADSHRDLADALDGLGSVYLSTGRVPESRILLRKSLLLYRELHDRPREAHLHEALAIGFLLERHYRDAEKEASETLSELQEQQSSDVAEREAALLTRSYARTYQGRCRGAIEDTQQAQTLVSTRLEANSLEAATFWVSRSFALWRCGVHDGAEEAVLKALEIVNSHTDLPRPLLLSYRLSVLQQYLVYLKDTHHKPEAARVEADIRQIQEEMPTVCSNCTVHAAALSMAMLP</sequence>
<dbReference type="SUPFAM" id="SSF48452">
    <property type="entry name" value="TPR-like"/>
    <property type="match status" value="1"/>
</dbReference>
<dbReference type="KEGG" id="talb:FTW19_02255"/>
<accession>A0A5B9E567</accession>
<dbReference type="RefSeq" id="WP_147646125.1">
    <property type="nucleotide sequence ID" value="NZ_CP042806.1"/>
</dbReference>
<dbReference type="Proteomes" id="UP000321820">
    <property type="component" value="Chromosome"/>
</dbReference>
<evidence type="ECO:0000313" key="1">
    <source>
        <dbReference type="EMBL" id="QEE26929.1"/>
    </source>
</evidence>
<proteinExistence type="predicted"/>
<gene>
    <name evidence="1" type="ORF">FTW19_02255</name>
</gene>
<evidence type="ECO:0000313" key="2">
    <source>
        <dbReference type="Proteomes" id="UP000321820"/>
    </source>
</evidence>
<name>A0A5B9E567_9BACT</name>
<dbReference type="InterPro" id="IPR011990">
    <property type="entry name" value="TPR-like_helical_dom_sf"/>
</dbReference>
<reference evidence="1 2" key="1">
    <citation type="submission" date="2019-08" db="EMBL/GenBank/DDBJ databases">
        <title>Complete genome sequence of Terriglobus albidus strain ORNL.</title>
        <authorList>
            <person name="Podar M."/>
        </authorList>
    </citation>
    <scope>NUCLEOTIDE SEQUENCE [LARGE SCALE GENOMIC DNA]</scope>
    <source>
        <strain evidence="1 2">ORNL</strain>
    </source>
</reference>
<dbReference type="OrthoDB" id="113763at2"/>
<keyword evidence="2" id="KW-1185">Reference proteome</keyword>
<protein>
    <submittedName>
        <fullName evidence="1">Tetratricopeptide repeat protein</fullName>
    </submittedName>
</protein>
<dbReference type="Gene3D" id="1.25.40.10">
    <property type="entry name" value="Tetratricopeptide repeat domain"/>
    <property type="match status" value="2"/>
</dbReference>